<proteinExistence type="predicted"/>
<evidence type="ECO:0000313" key="1">
    <source>
        <dbReference type="EMBL" id="GKV34990.1"/>
    </source>
</evidence>
<keyword evidence="2" id="KW-1185">Reference proteome</keyword>
<accession>A0AAV5LCK8</accession>
<sequence>MFIHLRNTFKINIFIFLSYKFQYKVTGRQQELTVGYSASMKKMLLN</sequence>
<comment type="caution">
    <text evidence="1">The sequence shown here is derived from an EMBL/GenBank/DDBJ whole genome shotgun (WGS) entry which is preliminary data.</text>
</comment>
<dbReference type="AlphaFoldDB" id="A0AAV5LCK8"/>
<protein>
    <submittedName>
        <fullName evidence="1">Uncharacterized protein</fullName>
    </submittedName>
</protein>
<organism evidence="1 2">
    <name type="scientific">Rubroshorea leprosula</name>
    <dbReference type="NCBI Taxonomy" id="152421"/>
    <lineage>
        <taxon>Eukaryota</taxon>
        <taxon>Viridiplantae</taxon>
        <taxon>Streptophyta</taxon>
        <taxon>Embryophyta</taxon>
        <taxon>Tracheophyta</taxon>
        <taxon>Spermatophyta</taxon>
        <taxon>Magnoliopsida</taxon>
        <taxon>eudicotyledons</taxon>
        <taxon>Gunneridae</taxon>
        <taxon>Pentapetalae</taxon>
        <taxon>rosids</taxon>
        <taxon>malvids</taxon>
        <taxon>Malvales</taxon>
        <taxon>Dipterocarpaceae</taxon>
        <taxon>Rubroshorea</taxon>
    </lineage>
</organism>
<gene>
    <name evidence="1" type="ORF">SLEP1_g43316</name>
</gene>
<dbReference type="Proteomes" id="UP001054252">
    <property type="component" value="Unassembled WGS sequence"/>
</dbReference>
<name>A0AAV5LCK8_9ROSI</name>
<dbReference type="EMBL" id="BPVZ01000108">
    <property type="protein sequence ID" value="GKV34990.1"/>
    <property type="molecule type" value="Genomic_DNA"/>
</dbReference>
<evidence type="ECO:0000313" key="2">
    <source>
        <dbReference type="Proteomes" id="UP001054252"/>
    </source>
</evidence>
<reference evidence="1 2" key="1">
    <citation type="journal article" date="2021" name="Commun. Biol.">
        <title>The genome of Shorea leprosula (Dipterocarpaceae) highlights the ecological relevance of drought in aseasonal tropical rainforests.</title>
        <authorList>
            <person name="Ng K.K.S."/>
            <person name="Kobayashi M.J."/>
            <person name="Fawcett J.A."/>
            <person name="Hatakeyama M."/>
            <person name="Paape T."/>
            <person name="Ng C.H."/>
            <person name="Ang C.C."/>
            <person name="Tnah L.H."/>
            <person name="Lee C.T."/>
            <person name="Nishiyama T."/>
            <person name="Sese J."/>
            <person name="O'Brien M.J."/>
            <person name="Copetti D."/>
            <person name="Mohd Noor M.I."/>
            <person name="Ong R.C."/>
            <person name="Putra M."/>
            <person name="Sireger I.Z."/>
            <person name="Indrioko S."/>
            <person name="Kosugi Y."/>
            <person name="Izuno A."/>
            <person name="Isagi Y."/>
            <person name="Lee S.L."/>
            <person name="Shimizu K.K."/>
        </authorList>
    </citation>
    <scope>NUCLEOTIDE SEQUENCE [LARGE SCALE GENOMIC DNA]</scope>
    <source>
        <strain evidence="1">214</strain>
    </source>
</reference>